<evidence type="ECO:0000256" key="2">
    <source>
        <dbReference type="ARBA" id="ARBA00022840"/>
    </source>
</evidence>
<name>A0AA38WJC3_9ASTR</name>
<comment type="caution">
    <text evidence="3">The sequence shown here is derived from an EMBL/GenBank/DDBJ whole genome shotgun (WGS) entry which is preliminary data.</text>
</comment>
<dbReference type="EMBL" id="JARYMX010000004">
    <property type="protein sequence ID" value="KAJ9554405.1"/>
    <property type="molecule type" value="Genomic_DNA"/>
</dbReference>
<accession>A0AA38WJC3</accession>
<dbReference type="InterPro" id="IPR029047">
    <property type="entry name" value="HSP70_peptide-bd_sf"/>
</dbReference>
<dbReference type="SUPFAM" id="SSF100920">
    <property type="entry name" value="Heat shock protein 70kD (HSP70), peptide-binding domain"/>
    <property type="match status" value="1"/>
</dbReference>
<sequence>MDGGENVEPAIGIDLETIFGLSIDTNVERRRMDIGEHSFTRLKVQDVCDNQTSMIVEVYQGERLKCKYNFYLGELEVFEILLAPKGVSEGDISSEMDTYGSLTITSKIKSNGKTGSCSIFVGEGGLPNEVIEKNVEYKKRERARIVMEN</sequence>
<dbReference type="Pfam" id="PF00012">
    <property type="entry name" value="HSP70"/>
    <property type="match status" value="1"/>
</dbReference>
<evidence type="ECO:0000313" key="4">
    <source>
        <dbReference type="Proteomes" id="UP001172457"/>
    </source>
</evidence>
<dbReference type="InterPro" id="IPR013126">
    <property type="entry name" value="Hsp_70_fam"/>
</dbReference>
<keyword evidence="1" id="KW-0547">Nucleotide-binding</keyword>
<evidence type="ECO:0000256" key="1">
    <source>
        <dbReference type="ARBA" id="ARBA00022741"/>
    </source>
</evidence>
<proteinExistence type="predicted"/>
<dbReference type="GO" id="GO:0005524">
    <property type="term" value="F:ATP binding"/>
    <property type="evidence" value="ECO:0007669"/>
    <property type="project" value="UniProtKB-KW"/>
</dbReference>
<gene>
    <name evidence="3" type="ORF">OSB04_018450</name>
</gene>
<reference evidence="3" key="1">
    <citation type="submission" date="2023-03" db="EMBL/GenBank/DDBJ databases">
        <title>Chromosome-scale reference genome and RAD-based genetic map of yellow starthistle (Centaurea solstitialis) reveal putative structural variation and QTLs associated with invader traits.</title>
        <authorList>
            <person name="Reatini B."/>
            <person name="Cang F.A."/>
            <person name="Jiang Q."/>
            <person name="Mckibben M.T.W."/>
            <person name="Barker M.S."/>
            <person name="Rieseberg L.H."/>
            <person name="Dlugosch K.M."/>
        </authorList>
    </citation>
    <scope>NUCLEOTIDE SEQUENCE</scope>
    <source>
        <strain evidence="3">CAN-66</strain>
        <tissue evidence="3">Leaf</tissue>
    </source>
</reference>
<dbReference type="Gene3D" id="2.60.34.10">
    <property type="entry name" value="Substrate Binding Domain Of DNAk, Chain A, domain 1"/>
    <property type="match status" value="1"/>
</dbReference>
<dbReference type="AlphaFoldDB" id="A0AA38WJC3"/>
<keyword evidence="4" id="KW-1185">Reference proteome</keyword>
<dbReference type="Proteomes" id="UP001172457">
    <property type="component" value="Chromosome 4"/>
</dbReference>
<organism evidence="3 4">
    <name type="scientific">Centaurea solstitialis</name>
    <name type="common">yellow star-thistle</name>
    <dbReference type="NCBI Taxonomy" id="347529"/>
    <lineage>
        <taxon>Eukaryota</taxon>
        <taxon>Viridiplantae</taxon>
        <taxon>Streptophyta</taxon>
        <taxon>Embryophyta</taxon>
        <taxon>Tracheophyta</taxon>
        <taxon>Spermatophyta</taxon>
        <taxon>Magnoliopsida</taxon>
        <taxon>eudicotyledons</taxon>
        <taxon>Gunneridae</taxon>
        <taxon>Pentapetalae</taxon>
        <taxon>asterids</taxon>
        <taxon>campanulids</taxon>
        <taxon>Asterales</taxon>
        <taxon>Asteraceae</taxon>
        <taxon>Carduoideae</taxon>
        <taxon>Cardueae</taxon>
        <taxon>Centaureinae</taxon>
        <taxon>Centaurea</taxon>
    </lineage>
</organism>
<evidence type="ECO:0000313" key="3">
    <source>
        <dbReference type="EMBL" id="KAJ9554405.1"/>
    </source>
</evidence>
<keyword evidence="2" id="KW-0067">ATP-binding</keyword>
<protein>
    <submittedName>
        <fullName evidence="3">Uncharacterized protein</fullName>
    </submittedName>
</protein>
<dbReference type="GO" id="GO:0140662">
    <property type="term" value="F:ATP-dependent protein folding chaperone"/>
    <property type="evidence" value="ECO:0007669"/>
    <property type="project" value="InterPro"/>
</dbReference>